<comment type="caution">
    <text evidence="16">The sequence shown here is derived from an EMBL/GenBank/DDBJ whole genome shotgun (WGS) entry which is preliminary data.</text>
</comment>
<dbReference type="NCBIfam" id="TIGR00473">
    <property type="entry name" value="pssA"/>
    <property type="match status" value="1"/>
</dbReference>
<evidence type="ECO:0000256" key="7">
    <source>
        <dbReference type="ARBA" id="ARBA00022679"/>
    </source>
</evidence>
<keyword evidence="7 16" id="KW-0808">Transferase</keyword>
<evidence type="ECO:0000256" key="4">
    <source>
        <dbReference type="ARBA" id="ARBA00013174"/>
    </source>
</evidence>
<keyword evidence="12" id="KW-0594">Phospholipid biosynthesis</keyword>
<reference evidence="16" key="1">
    <citation type="submission" date="2019-03" db="EMBL/GenBank/DDBJ databases">
        <title>Single cell metagenomics reveals metabolic interactions within the superorganism composed of flagellate Streblomastix strix and complex community of Bacteroidetes bacteria on its surface.</title>
        <authorList>
            <person name="Treitli S.C."/>
            <person name="Kolisko M."/>
            <person name="Husnik F."/>
            <person name="Keeling P."/>
            <person name="Hampl V."/>
        </authorList>
    </citation>
    <scope>NUCLEOTIDE SEQUENCE</scope>
    <source>
        <strain evidence="16">STM</strain>
    </source>
</reference>
<dbReference type="InterPro" id="IPR004533">
    <property type="entry name" value="CDP-diaglyc--ser_O-PTrfase"/>
</dbReference>
<dbReference type="AlphaFoldDB" id="A0A5J4SEP2"/>
<evidence type="ECO:0000256" key="10">
    <source>
        <dbReference type="ARBA" id="ARBA00023098"/>
    </source>
</evidence>
<evidence type="ECO:0000256" key="5">
    <source>
        <dbReference type="ARBA" id="ARBA00017171"/>
    </source>
</evidence>
<dbReference type="InterPro" id="IPR000462">
    <property type="entry name" value="CDP-OH_P_trans"/>
</dbReference>
<evidence type="ECO:0000313" key="16">
    <source>
        <dbReference type="EMBL" id="KAA6343713.1"/>
    </source>
</evidence>
<proteinExistence type="inferred from homology"/>
<comment type="similarity">
    <text evidence="3">Belongs to the CDP-alcohol phosphatidyltransferase class-I family.</text>
</comment>
<dbReference type="PROSITE" id="PS00379">
    <property type="entry name" value="CDP_ALCOHOL_P_TRANSF"/>
    <property type="match status" value="1"/>
</dbReference>
<accession>A0A5J4SEP2</accession>
<dbReference type="PANTHER" id="PTHR14269">
    <property type="entry name" value="CDP-DIACYLGLYCEROL--GLYCEROL-3-PHOSPHATE 3-PHOSPHATIDYLTRANSFERASE-RELATED"/>
    <property type="match status" value="1"/>
</dbReference>
<feature type="transmembrane region" description="Helical" evidence="15">
    <location>
        <begin position="34"/>
        <end position="56"/>
    </location>
</feature>
<evidence type="ECO:0000256" key="2">
    <source>
        <dbReference type="ARBA" id="ARBA00004127"/>
    </source>
</evidence>
<evidence type="ECO:0000256" key="1">
    <source>
        <dbReference type="ARBA" id="ARBA00000287"/>
    </source>
</evidence>
<dbReference type="Gene3D" id="1.20.120.1760">
    <property type="match status" value="1"/>
</dbReference>
<feature type="transmembrane region" description="Helical" evidence="15">
    <location>
        <begin position="197"/>
        <end position="226"/>
    </location>
</feature>
<dbReference type="GO" id="GO:0003882">
    <property type="term" value="F:CDP-diacylglycerol-serine O-phosphatidyltransferase activity"/>
    <property type="evidence" value="ECO:0007669"/>
    <property type="project" value="UniProtKB-EC"/>
</dbReference>
<evidence type="ECO:0000256" key="9">
    <source>
        <dbReference type="ARBA" id="ARBA00022989"/>
    </source>
</evidence>
<dbReference type="InterPro" id="IPR043130">
    <property type="entry name" value="CDP-OH_PTrfase_TM_dom"/>
</dbReference>
<dbReference type="EC" id="2.7.8.8" evidence="4"/>
<keyword evidence="6" id="KW-0444">Lipid biosynthesis</keyword>
<evidence type="ECO:0000256" key="3">
    <source>
        <dbReference type="ARBA" id="ARBA00010441"/>
    </source>
</evidence>
<comment type="subcellular location">
    <subcellularLocation>
        <location evidence="2">Endomembrane system</location>
        <topology evidence="2">Multi-pass membrane protein</topology>
    </subcellularLocation>
</comment>
<dbReference type="InterPro" id="IPR048254">
    <property type="entry name" value="CDP_ALCOHOL_P_TRANSF_CS"/>
</dbReference>
<dbReference type="GO" id="GO:0012505">
    <property type="term" value="C:endomembrane system"/>
    <property type="evidence" value="ECO:0007669"/>
    <property type="project" value="UniProtKB-SubCell"/>
</dbReference>
<evidence type="ECO:0000256" key="6">
    <source>
        <dbReference type="ARBA" id="ARBA00022516"/>
    </source>
</evidence>
<evidence type="ECO:0000256" key="15">
    <source>
        <dbReference type="SAM" id="Phobius"/>
    </source>
</evidence>
<keyword evidence="13" id="KW-1208">Phospholipid metabolism</keyword>
<evidence type="ECO:0000256" key="12">
    <source>
        <dbReference type="ARBA" id="ARBA00023209"/>
    </source>
</evidence>
<name>A0A5J4SEP2_9ZZZZ</name>
<dbReference type="PROSITE" id="PS51257">
    <property type="entry name" value="PROKAR_LIPOPROTEIN"/>
    <property type="match status" value="1"/>
</dbReference>
<sequence>MTNIVRWIPNTITCFNLFSGCIACVMAFEVKYEWAAIFIILSAVFDFFDGMLARLLKAYSPLGKELDSLADAISFGVAPAFILFSLFKEVEYPAFLQELKAYIPYFAFLIAVFSVLRLAKFNIDDRQTNSFIGLPTPANALFWATATAGFHCFFVSSVFNVIYLLALVFLFSWLLVADIPMFSLKFKHISSWKENKIGFIFLASCIPLLVILRTGGIAFVIGWYILLSLLTKKGRRSNRFISESTK</sequence>
<keyword evidence="9 15" id="KW-1133">Transmembrane helix</keyword>
<gene>
    <name evidence="16" type="ORF">EZS27_008624</name>
</gene>
<dbReference type="PANTHER" id="PTHR14269:SF61">
    <property type="entry name" value="CDP-DIACYLGLYCEROL--SERINE O-PHOSPHATIDYLTRANSFERASE"/>
    <property type="match status" value="1"/>
</dbReference>
<organism evidence="16">
    <name type="scientific">termite gut metagenome</name>
    <dbReference type="NCBI Taxonomy" id="433724"/>
    <lineage>
        <taxon>unclassified sequences</taxon>
        <taxon>metagenomes</taxon>
        <taxon>organismal metagenomes</taxon>
    </lineage>
</organism>
<evidence type="ECO:0000256" key="13">
    <source>
        <dbReference type="ARBA" id="ARBA00023264"/>
    </source>
</evidence>
<dbReference type="GO" id="GO:0008654">
    <property type="term" value="P:phospholipid biosynthetic process"/>
    <property type="evidence" value="ECO:0007669"/>
    <property type="project" value="UniProtKB-KW"/>
</dbReference>
<comment type="catalytic activity">
    <reaction evidence="1">
        <text>a CDP-1,2-diacyl-sn-glycerol + L-serine = a 1,2-diacyl-sn-glycero-3-phospho-L-serine + CMP + H(+)</text>
        <dbReference type="Rhea" id="RHEA:16913"/>
        <dbReference type="ChEBI" id="CHEBI:15378"/>
        <dbReference type="ChEBI" id="CHEBI:33384"/>
        <dbReference type="ChEBI" id="CHEBI:57262"/>
        <dbReference type="ChEBI" id="CHEBI:58332"/>
        <dbReference type="ChEBI" id="CHEBI:60377"/>
        <dbReference type="EC" id="2.7.8.8"/>
    </reaction>
</comment>
<feature type="transmembrane region" description="Helical" evidence="15">
    <location>
        <begin position="157"/>
        <end position="176"/>
    </location>
</feature>
<feature type="transmembrane region" description="Helical" evidence="15">
    <location>
        <begin position="68"/>
        <end position="87"/>
    </location>
</feature>
<evidence type="ECO:0000256" key="8">
    <source>
        <dbReference type="ARBA" id="ARBA00022692"/>
    </source>
</evidence>
<feature type="transmembrane region" description="Helical" evidence="15">
    <location>
        <begin position="7"/>
        <end position="28"/>
    </location>
</feature>
<keyword evidence="10" id="KW-0443">Lipid metabolism</keyword>
<keyword evidence="8 15" id="KW-0812">Transmembrane</keyword>
<feature type="transmembrane region" description="Helical" evidence="15">
    <location>
        <begin position="99"/>
        <end position="119"/>
    </location>
</feature>
<dbReference type="GO" id="GO:0016020">
    <property type="term" value="C:membrane"/>
    <property type="evidence" value="ECO:0007669"/>
    <property type="project" value="InterPro"/>
</dbReference>
<dbReference type="Pfam" id="PF01066">
    <property type="entry name" value="CDP-OH_P_transf"/>
    <property type="match status" value="1"/>
</dbReference>
<keyword evidence="11 15" id="KW-0472">Membrane</keyword>
<protein>
    <recommendedName>
        <fullName evidence="5">CDP-diacylglycerol--serine O-phosphatidyltransferase</fullName>
        <ecNumber evidence="4">2.7.8.8</ecNumber>
    </recommendedName>
    <alternativeName>
        <fullName evidence="14">Phosphatidylserine synthase</fullName>
    </alternativeName>
</protein>
<evidence type="ECO:0000256" key="14">
    <source>
        <dbReference type="ARBA" id="ARBA00032361"/>
    </source>
</evidence>
<dbReference type="InterPro" id="IPR050324">
    <property type="entry name" value="CDP-alcohol_PTase-I"/>
</dbReference>
<dbReference type="EMBL" id="SNRY01000255">
    <property type="protein sequence ID" value="KAA6343713.1"/>
    <property type="molecule type" value="Genomic_DNA"/>
</dbReference>
<evidence type="ECO:0000256" key="11">
    <source>
        <dbReference type="ARBA" id="ARBA00023136"/>
    </source>
</evidence>